<name>A0A6M3ZQ87_9BURK</name>
<accession>A0A6M3ZQ87</accession>
<dbReference type="EMBL" id="CP008956">
    <property type="protein sequence ID" value="QJQ00170.1"/>
    <property type="molecule type" value="Genomic_DNA"/>
</dbReference>
<protein>
    <submittedName>
        <fullName evidence="1">Uncharacterized protein</fullName>
    </submittedName>
</protein>
<dbReference type="Proteomes" id="UP000501648">
    <property type="component" value="Chromosome"/>
</dbReference>
<gene>
    <name evidence="1" type="ORF">C798_07970</name>
</gene>
<sequence length="66" mass="7330">MPDIELPFIHPELVDALEVIMIREGFDTIEQAAEFALAQSVREGIKRITGKGRALYAIKGKKTTCV</sequence>
<organism evidence="1 2">
    <name type="scientific">Herbaspirillum rubrisubalbicans Os34</name>
    <dbReference type="NCBI Taxonomy" id="1235827"/>
    <lineage>
        <taxon>Bacteria</taxon>
        <taxon>Pseudomonadati</taxon>
        <taxon>Pseudomonadota</taxon>
        <taxon>Betaproteobacteria</taxon>
        <taxon>Burkholderiales</taxon>
        <taxon>Oxalobacteraceae</taxon>
        <taxon>Herbaspirillum</taxon>
    </lineage>
</organism>
<dbReference type="AlphaFoldDB" id="A0A6M3ZQ87"/>
<evidence type="ECO:0000313" key="1">
    <source>
        <dbReference type="EMBL" id="QJQ00170.1"/>
    </source>
</evidence>
<reference evidence="1 2" key="1">
    <citation type="journal article" date="2012" name="J. Bacteriol.">
        <title>Genome sequence of the pathogenic Herbaspirillum seropedicae strain Os34, isolated from rice roots.</title>
        <authorList>
            <person name="Ye W."/>
            <person name="Ye S."/>
            <person name="Liu J."/>
            <person name="Chang S."/>
            <person name="Chen M."/>
            <person name="Zhu B."/>
            <person name="Guo L."/>
            <person name="An Q."/>
        </authorList>
    </citation>
    <scope>NUCLEOTIDE SEQUENCE [LARGE SCALE GENOMIC DNA]</scope>
    <source>
        <strain evidence="1 2">Os34</strain>
    </source>
</reference>
<evidence type="ECO:0000313" key="2">
    <source>
        <dbReference type="Proteomes" id="UP000501648"/>
    </source>
</evidence>
<proteinExistence type="predicted"/>
<dbReference type="RefSeq" id="WP_017454554.1">
    <property type="nucleotide sequence ID" value="NZ_CP008956.1"/>
</dbReference>